<organism evidence="1">
    <name type="scientific">Candidatus Methanophaga sp. ANME-1 ERB7</name>
    <dbReference type="NCBI Taxonomy" id="2759913"/>
    <lineage>
        <taxon>Archaea</taxon>
        <taxon>Methanobacteriati</taxon>
        <taxon>Methanobacteriota</taxon>
        <taxon>Stenosarchaea group</taxon>
        <taxon>Methanomicrobia</taxon>
        <taxon>Candidatus Methanophagales</taxon>
        <taxon>Candidatus Methanophagaceae</taxon>
        <taxon>Candidatus Methanophaga</taxon>
    </lineage>
</organism>
<dbReference type="InterPro" id="IPR010985">
    <property type="entry name" value="Ribbon_hlx_hlx"/>
</dbReference>
<protein>
    <submittedName>
        <fullName evidence="1">Nickel-responsive regulator</fullName>
    </submittedName>
</protein>
<dbReference type="SUPFAM" id="SSF47598">
    <property type="entry name" value="Ribbon-helix-helix"/>
    <property type="match status" value="1"/>
</dbReference>
<dbReference type="CDD" id="cd22231">
    <property type="entry name" value="RHH_NikR_HicB-like"/>
    <property type="match status" value="1"/>
</dbReference>
<dbReference type="InterPro" id="IPR013321">
    <property type="entry name" value="Arc_rbn_hlx_hlx"/>
</dbReference>
<reference evidence="1" key="1">
    <citation type="submission" date="2020-06" db="EMBL/GenBank/DDBJ databases">
        <title>Unique genomic features of the anaerobic methanotrophic archaea.</title>
        <authorList>
            <person name="Chadwick G.L."/>
            <person name="Skennerton C.T."/>
            <person name="Laso-Perez R."/>
            <person name="Leu A.O."/>
            <person name="Speth D.R."/>
            <person name="Yu H."/>
            <person name="Morgan-Lang C."/>
            <person name="Hatzenpichler R."/>
            <person name="Goudeau D."/>
            <person name="Malmstrom R."/>
            <person name="Brazelton W.J."/>
            <person name="Woyke T."/>
            <person name="Hallam S.J."/>
            <person name="Tyson G.W."/>
            <person name="Wegener G."/>
            <person name="Boetius A."/>
            <person name="Orphan V."/>
        </authorList>
    </citation>
    <scope>NUCLEOTIDE SEQUENCE</scope>
</reference>
<dbReference type="GO" id="GO:0006355">
    <property type="term" value="P:regulation of DNA-templated transcription"/>
    <property type="evidence" value="ECO:0007669"/>
    <property type="project" value="InterPro"/>
</dbReference>
<proteinExistence type="predicted"/>
<name>A0A7G9Z3F5_9EURY</name>
<dbReference type="AlphaFoldDB" id="A0A7G9Z3F5"/>
<gene>
    <name evidence="1" type="primary">nikR</name>
    <name evidence="1" type="ORF">PNEAJHEF_00013</name>
</gene>
<accession>A0A7G9Z3F5</accession>
<sequence length="63" mass="7461">MEIIQTKLTPKLLEEVEKLIKEGLYVDRDEAIRDAIRRLIREIRYSVGEENLLKDAEWGLYGK</sequence>
<evidence type="ECO:0000313" key="1">
    <source>
        <dbReference type="EMBL" id="QNO54789.1"/>
    </source>
</evidence>
<dbReference type="Gene3D" id="1.10.1220.10">
    <property type="entry name" value="Met repressor-like"/>
    <property type="match status" value="1"/>
</dbReference>
<dbReference type="EMBL" id="MT631592">
    <property type="protein sequence ID" value="QNO54789.1"/>
    <property type="molecule type" value="Genomic_DNA"/>
</dbReference>